<comment type="similarity">
    <text evidence="1">Belongs to the CpcE/RpcE/PecE family.</text>
</comment>
<reference evidence="5" key="1">
    <citation type="submission" date="2018-12" db="EMBL/GenBank/DDBJ databases">
        <authorList>
            <person name="Will S."/>
            <person name="Neumann-Schaal M."/>
            <person name="Henke P."/>
        </authorList>
    </citation>
    <scope>NUCLEOTIDE SEQUENCE</scope>
    <source>
        <strain evidence="5">PCC 7102</strain>
    </source>
</reference>
<evidence type="ECO:0000256" key="1">
    <source>
        <dbReference type="ARBA" id="ARBA00009299"/>
    </source>
</evidence>
<keyword evidence="3" id="KW-0605">Phycobilisome</keyword>
<dbReference type="InterPro" id="IPR011989">
    <property type="entry name" value="ARM-like"/>
</dbReference>
<dbReference type="InterPro" id="IPR016024">
    <property type="entry name" value="ARM-type_fold"/>
</dbReference>
<accession>A0A433UMA8</accession>
<sequence length="307" mass="34520">MEVVLDENTPEEVLRELALKQKSEYIYSLYDANLSSEEMPPQYKKSKSILCKIAKNPNTPPDILKELFNLFPIQVLNNISLSLILLEHPYFLEEAYNTSLDNYTIFGMDNVPLLFEEWGVNHNDISIRKSAAYGIKSSFLLEQCLNDDNPGVRANVAANENTPAHILEKLAFDENNEVREATARNINTPKNILSLLAQDKNSKIRISVASNTNTSEETLNSLAKSKSRHLREVIAGNPNVNIKTLELLTKDECESVLSIIASNKKTPSHILRALAAKNDYFINMALTVNPQTPRDILELIASENDYS</sequence>
<evidence type="ECO:0000313" key="6">
    <source>
        <dbReference type="Proteomes" id="UP000271624"/>
    </source>
</evidence>
<dbReference type="GO" id="GO:0016829">
    <property type="term" value="F:lyase activity"/>
    <property type="evidence" value="ECO:0007669"/>
    <property type="project" value="UniProtKB-KW"/>
</dbReference>
<dbReference type="AlphaFoldDB" id="A0A433UMA8"/>
<dbReference type="RefSeq" id="WP_127087153.1">
    <property type="nucleotide sequence ID" value="NZ_RSCL01000045.1"/>
</dbReference>
<keyword evidence="6" id="KW-1185">Reference proteome</keyword>
<organism evidence="5 6">
    <name type="scientific">Dulcicalothrix desertica PCC 7102</name>
    <dbReference type="NCBI Taxonomy" id="232991"/>
    <lineage>
        <taxon>Bacteria</taxon>
        <taxon>Bacillati</taxon>
        <taxon>Cyanobacteriota</taxon>
        <taxon>Cyanophyceae</taxon>
        <taxon>Nostocales</taxon>
        <taxon>Calotrichaceae</taxon>
        <taxon>Dulcicalothrix</taxon>
    </lineage>
</organism>
<reference evidence="5" key="2">
    <citation type="journal article" date="2019" name="Genome Biol. Evol.">
        <title>Day and night: Metabolic profiles and evolutionary relationships of six axenic non-marine cyanobacteria.</title>
        <authorList>
            <person name="Will S.E."/>
            <person name="Henke P."/>
            <person name="Boedeker C."/>
            <person name="Huang S."/>
            <person name="Brinkmann H."/>
            <person name="Rohde M."/>
            <person name="Jarek M."/>
            <person name="Friedl T."/>
            <person name="Seufert S."/>
            <person name="Schumacher M."/>
            <person name="Overmann J."/>
            <person name="Neumann-Schaal M."/>
            <person name="Petersen J."/>
        </authorList>
    </citation>
    <scope>NUCLEOTIDE SEQUENCE [LARGE SCALE GENOMIC DNA]</scope>
    <source>
        <strain evidence="5">PCC 7102</strain>
    </source>
</reference>
<dbReference type="GO" id="GO:0030089">
    <property type="term" value="C:phycobilisome"/>
    <property type="evidence" value="ECO:0007669"/>
    <property type="project" value="UniProtKB-KW"/>
</dbReference>
<gene>
    <name evidence="5" type="ORF">DSM106972_092110</name>
</gene>
<keyword evidence="2" id="KW-0042">Antenna complex</keyword>
<evidence type="ECO:0000313" key="5">
    <source>
        <dbReference type="EMBL" id="RUS94960.1"/>
    </source>
</evidence>
<comment type="caution">
    <text evidence="5">The sequence shown here is derived from an EMBL/GenBank/DDBJ whole genome shotgun (WGS) entry which is preliminary data.</text>
</comment>
<keyword evidence="4" id="KW-0456">Lyase</keyword>
<proteinExistence type="inferred from homology"/>
<dbReference type="Proteomes" id="UP000271624">
    <property type="component" value="Unassembled WGS sequence"/>
</dbReference>
<dbReference type="EMBL" id="RSCL01000045">
    <property type="protein sequence ID" value="RUS94960.1"/>
    <property type="molecule type" value="Genomic_DNA"/>
</dbReference>
<evidence type="ECO:0000256" key="4">
    <source>
        <dbReference type="ARBA" id="ARBA00023239"/>
    </source>
</evidence>
<evidence type="ECO:0000256" key="3">
    <source>
        <dbReference type="ARBA" id="ARBA00022738"/>
    </source>
</evidence>
<dbReference type="SUPFAM" id="SSF48371">
    <property type="entry name" value="ARM repeat"/>
    <property type="match status" value="1"/>
</dbReference>
<evidence type="ECO:0008006" key="7">
    <source>
        <dbReference type="Google" id="ProtNLM"/>
    </source>
</evidence>
<evidence type="ECO:0000256" key="2">
    <source>
        <dbReference type="ARBA" id="ARBA00022549"/>
    </source>
</evidence>
<name>A0A433UMA8_9CYAN</name>
<protein>
    <recommendedName>
        <fullName evidence="7">Leucine rich repeat variant</fullName>
    </recommendedName>
</protein>
<dbReference type="OrthoDB" id="574514at2"/>
<dbReference type="Gene3D" id="1.25.10.10">
    <property type="entry name" value="Leucine-rich Repeat Variant"/>
    <property type="match status" value="1"/>
</dbReference>